<sequence length="88" mass="10026">MKTILNRVNWLFLLVSVMLILWADAMAYAESYILIMLGMNLLMMCFVPSGTGSALHQFNLAIDNVIIFLYVILAVAQYIIERNESKHS</sequence>
<dbReference type="EMBL" id="JAMWYK010000007">
    <property type="protein sequence ID" value="MCO0832567.1"/>
    <property type="molecule type" value="Genomic_DNA"/>
</dbReference>
<feature type="transmembrane region" description="Helical" evidence="1">
    <location>
        <begin position="58"/>
        <end position="80"/>
    </location>
</feature>
<gene>
    <name evidence="2" type="ORF">NFX39_05675</name>
</gene>
<protein>
    <submittedName>
        <fullName evidence="2">Uncharacterized protein</fullName>
    </submittedName>
</protein>
<comment type="caution">
    <text evidence="2">The sequence shown here is derived from an EMBL/GenBank/DDBJ whole genome shotgun (WGS) entry which is preliminary data.</text>
</comment>
<name>A0ABT0ZRF5_9LACO</name>
<dbReference type="Proteomes" id="UP001523234">
    <property type="component" value="Unassembled WGS sequence"/>
</dbReference>
<evidence type="ECO:0000313" key="2">
    <source>
        <dbReference type="EMBL" id="MCO0832567.1"/>
    </source>
</evidence>
<proteinExistence type="predicted"/>
<keyword evidence="1" id="KW-0812">Transmembrane</keyword>
<keyword evidence="1" id="KW-1133">Transmembrane helix</keyword>
<reference evidence="2 3" key="1">
    <citation type="submission" date="2022-06" db="EMBL/GenBank/DDBJ databases">
        <title>Fructobacillus taiwanensis sp. nov., isolated from the honeybee.</title>
        <authorList>
            <person name="Chen Y.-S."/>
            <person name="Wang L.-T."/>
            <person name="Lee Y.-S."/>
            <person name="Chang Y.-C."/>
            <person name="Wu H.-C."/>
            <person name="Liao C.-Y."/>
            <person name="Chen W.-H."/>
            <person name="Deng J.-N."/>
            <person name="Wang Y.-H."/>
        </authorList>
    </citation>
    <scope>NUCLEOTIDE SEQUENCE [LARGE SCALE GENOMIC DNA]</scope>
    <source>
        <strain evidence="2 3">W13</strain>
    </source>
</reference>
<dbReference type="RefSeq" id="WP_252443847.1">
    <property type="nucleotide sequence ID" value="NZ_JAMWYK010000007.1"/>
</dbReference>
<keyword evidence="1" id="KW-0472">Membrane</keyword>
<keyword evidence="3" id="KW-1185">Reference proteome</keyword>
<evidence type="ECO:0000313" key="3">
    <source>
        <dbReference type="Proteomes" id="UP001523234"/>
    </source>
</evidence>
<organism evidence="2 3">
    <name type="scientific">Fructobacillus apis</name>
    <dbReference type="NCBI Taxonomy" id="2935017"/>
    <lineage>
        <taxon>Bacteria</taxon>
        <taxon>Bacillati</taxon>
        <taxon>Bacillota</taxon>
        <taxon>Bacilli</taxon>
        <taxon>Lactobacillales</taxon>
        <taxon>Lactobacillaceae</taxon>
        <taxon>Fructobacillus</taxon>
    </lineage>
</organism>
<accession>A0ABT0ZRF5</accession>
<evidence type="ECO:0000256" key="1">
    <source>
        <dbReference type="SAM" id="Phobius"/>
    </source>
</evidence>